<geneLocation type="plasmid" evidence="3 4">
    <name>pLokhon02</name>
</geneLocation>
<dbReference type="CDD" id="cd00761">
    <property type="entry name" value="Glyco_tranf_GTA_type"/>
    <property type="match status" value="1"/>
</dbReference>
<dbReference type="InterPro" id="IPR029044">
    <property type="entry name" value="Nucleotide-diphossugar_trans"/>
</dbReference>
<proteinExistence type="predicted"/>
<dbReference type="PROSITE" id="PS50005">
    <property type="entry name" value="TPR"/>
    <property type="match status" value="1"/>
</dbReference>
<dbReference type="SUPFAM" id="SSF53448">
    <property type="entry name" value="Nucleotide-diphospho-sugar transferases"/>
    <property type="match status" value="1"/>
</dbReference>
<sequence length="404" mass="43995">MPATITAIVPTYNRAALLGEALDALLAQSRPVAEIIVWDDGSTDATESVARARAGPVRYFHGANGGKSRALNAAMARARGDYVWICDDDDIALPRAAEMLAEPLDRCAGIGVSAASYRRFRTEGGQRIESGPGYWPDLRQGSVLRHLLEDIFLFQNATLARRGCYAEVGPFREDLSRSIDYDMIVRLAARYPVHVTEKPVFLQRKHDGDRGPAAARHAAARSDEVWKAADRAVFAPFRQSLPLALYEAMYGGAAPGARRRAALLQRGCVYARRTDWDSALEDFAQAAAILPDTALSRTERAICLRAMAGKHGCAEALAPPIRARLARLGRQGPAGAAIARGLLRGLVWRLRHAVRARDAQMVLRLVAGFARIGAASWRPAGATWPALTERREPALLPLVLGEHE</sequence>
<dbReference type="PANTHER" id="PTHR43685">
    <property type="entry name" value="GLYCOSYLTRANSFERASE"/>
    <property type="match status" value="1"/>
</dbReference>
<feature type="domain" description="Glycosyltransferase 2-like" evidence="2">
    <location>
        <begin position="7"/>
        <end position="125"/>
    </location>
</feature>
<dbReference type="Pfam" id="PF00535">
    <property type="entry name" value="Glycos_transf_2"/>
    <property type="match status" value="1"/>
</dbReference>
<evidence type="ECO:0000259" key="2">
    <source>
        <dbReference type="Pfam" id="PF00535"/>
    </source>
</evidence>
<dbReference type="GO" id="GO:0016740">
    <property type="term" value="F:transferase activity"/>
    <property type="evidence" value="ECO:0007669"/>
    <property type="project" value="UniProtKB-KW"/>
</dbReference>
<dbReference type="InterPro" id="IPR001173">
    <property type="entry name" value="Glyco_trans_2-like"/>
</dbReference>
<dbReference type="EMBL" id="APGJ01000010">
    <property type="protein sequence ID" value="EYD70356.1"/>
    <property type="molecule type" value="Genomic_DNA"/>
</dbReference>
<keyword evidence="4" id="KW-1185">Reference proteome</keyword>
<dbReference type="HOGENOM" id="CLU_025996_0_0_5"/>
<dbReference type="RefSeq" id="WP_017929752.1">
    <property type="nucleotide sequence ID" value="NZ_CM002676.1"/>
</dbReference>
<dbReference type="PANTHER" id="PTHR43685:SF2">
    <property type="entry name" value="GLYCOSYLTRANSFERASE 2-LIKE DOMAIN-CONTAINING PROTEIN"/>
    <property type="match status" value="1"/>
</dbReference>
<organism evidence="3 4">
    <name type="scientific">Limimaricola hongkongensis DSM 17492</name>
    <dbReference type="NCBI Taxonomy" id="1122180"/>
    <lineage>
        <taxon>Bacteria</taxon>
        <taxon>Pseudomonadati</taxon>
        <taxon>Pseudomonadota</taxon>
        <taxon>Alphaproteobacteria</taxon>
        <taxon>Rhodobacterales</taxon>
        <taxon>Paracoccaceae</taxon>
        <taxon>Limimaricola</taxon>
    </lineage>
</organism>
<dbReference type="PATRIC" id="fig|1122180.6.peg.114"/>
<dbReference type="InterPro" id="IPR011990">
    <property type="entry name" value="TPR-like_helical_dom_sf"/>
</dbReference>
<dbReference type="Gene3D" id="3.90.550.10">
    <property type="entry name" value="Spore Coat Polysaccharide Biosynthesis Protein SpsA, Chain A"/>
    <property type="match status" value="1"/>
</dbReference>
<dbReference type="InterPro" id="IPR050834">
    <property type="entry name" value="Glycosyltransf_2"/>
</dbReference>
<name>A0A017H7J7_9RHOB</name>
<evidence type="ECO:0000313" key="4">
    <source>
        <dbReference type="Proteomes" id="UP000025047"/>
    </source>
</evidence>
<keyword evidence="3" id="KW-0808">Transferase</keyword>
<feature type="repeat" description="TPR" evidence="1">
    <location>
        <begin position="260"/>
        <end position="293"/>
    </location>
</feature>
<accession>A0A017H7J7</accession>
<gene>
    <name evidence="3" type="ORF">Lokhon_00110</name>
</gene>
<dbReference type="SUPFAM" id="SSF48452">
    <property type="entry name" value="TPR-like"/>
    <property type="match status" value="1"/>
</dbReference>
<reference evidence="3 4" key="1">
    <citation type="submission" date="2013-03" db="EMBL/GenBank/DDBJ databases">
        <authorList>
            <person name="Fiebig A."/>
            <person name="Goeker M."/>
            <person name="Klenk H.-P.P."/>
        </authorList>
    </citation>
    <scope>NUCLEOTIDE SEQUENCE [LARGE SCALE GENOMIC DNA]</scope>
    <source>
        <strain evidence="3 4">DSM 17492</strain>
        <plasmid evidence="3 4">pLokhon02</plasmid>
    </source>
</reference>
<dbReference type="InterPro" id="IPR019734">
    <property type="entry name" value="TPR_rpt"/>
</dbReference>
<keyword evidence="3" id="KW-0614">Plasmid</keyword>
<evidence type="ECO:0000313" key="3">
    <source>
        <dbReference type="EMBL" id="EYD70356.1"/>
    </source>
</evidence>
<comment type="caution">
    <text evidence="3">The sequence shown here is derived from an EMBL/GenBank/DDBJ whole genome shotgun (WGS) entry which is preliminary data.</text>
</comment>
<dbReference type="eggNOG" id="COG1216">
    <property type="taxonomic scope" value="Bacteria"/>
</dbReference>
<dbReference type="Proteomes" id="UP000025047">
    <property type="component" value="Plasmid pLokhon02"/>
</dbReference>
<evidence type="ECO:0000256" key="1">
    <source>
        <dbReference type="PROSITE-ProRule" id="PRU00339"/>
    </source>
</evidence>
<dbReference type="OrthoDB" id="5291101at2"/>
<keyword evidence="1" id="KW-0802">TPR repeat</keyword>
<dbReference type="AlphaFoldDB" id="A0A017H7J7"/>
<protein>
    <submittedName>
        <fullName evidence="3">Glycosyl transferase, family 2</fullName>
    </submittedName>
</protein>